<comment type="caution">
    <text evidence="1">The sequence shown here is derived from an EMBL/GenBank/DDBJ whole genome shotgun (WGS) entry which is preliminary data.</text>
</comment>
<proteinExistence type="predicted"/>
<name>A0ACB9L543_9MYRT</name>
<dbReference type="Proteomes" id="UP001057402">
    <property type="component" value="Chromosome 12"/>
</dbReference>
<protein>
    <submittedName>
        <fullName evidence="1">Uncharacterized protein</fullName>
    </submittedName>
</protein>
<keyword evidence="2" id="KW-1185">Reference proteome</keyword>
<gene>
    <name evidence="1" type="ORF">MLD38_040243</name>
</gene>
<sequence length="303" mass="33927">MDSVDETHWCYRCRVSFRLEAQEVICPYCGGGFIQELAELQDAAPTPEEFFSSTTGVIPSGIPQIFDAMYALMREGGFNSRNRLMGLTDSLMRDPPADRNSNYNVRGRYGRLPDAGFTREVGRFGSGPRLRQAYLHDYFVGPGLAELIQMLSLNDRSGPPPAPRSAIEGMPTIKINQSHLRADSCCPVCKDEFELGTEARMMPCHHIYHSDCIIPWLVQHNSCPVCRYEMPAGGDTSVPSGSNWTSEDMNQTRQGQGRRSRQSSVWPLHPTNPNNSNYVQSDEGPSAPIYDTHHEGDIYGWPF</sequence>
<accession>A0ACB9L543</accession>
<reference evidence="2" key="1">
    <citation type="journal article" date="2023" name="Front. Plant Sci.">
        <title>Chromosomal-level genome assembly of Melastoma candidum provides insights into trichome evolution.</title>
        <authorList>
            <person name="Zhong Y."/>
            <person name="Wu W."/>
            <person name="Sun C."/>
            <person name="Zou P."/>
            <person name="Liu Y."/>
            <person name="Dai S."/>
            <person name="Zhou R."/>
        </authorList>
    </citation>
    <scope>NUCLEOTIDE SEQUENCE [LARGE SCALE GENOMIC DNA]</scope>
</reference>
<dbReference type="EMBL" id="CM042891">
    <property type="protein sequence ID" value="KAI4304772.1"/>
    <property type="molecule type" value="Genomic_DNA"/>
</dbReference>
<evidence type="ECO:0000313" key="2">
    <source>
        <dbReference type="Proteomes" id="UP001057402"/>
    </source>
</evidence>
<organism evidence="1 2">
    <name type="scientific">Melastoma candidum</name>
    <dbReference type="NCBI Taxonomy" id="119954"/>
    <lineage>
        <taxon>Eukaryota</taxon>
        <taxon>Viridiplantae</taxon>
        <taxon>Streptophyta</taxon>
        <taxon>Embryophyta</taxon>
        <taxon>Tracheophyta</taxon>
        <taxon>Spermatophyta</taxon>
        <taxon>Magnoliopsida</taxon>
        <taxon>eudicotyledons</taxon>
        <taxon>Gunneridae</taxon>
        <taxon>Pentapetalae</taxon>
        <taxon>rosids</taxon>
        <taxon>malvids</taxon>
        <taxon>Myrtales</taxon>
        <taxon>Melastomataceae</taxon>
        <taxon>Melastomatoideae</taxon>
        <taxon>Melastomateae</taxon>
        <taxon>Melastoma</taxon>
    </lineage>
</organism>
<evidence type="ECO:0000313" key="1">
    <source>
        <dbReference type="EMBL" id="KAI4304772.1"/>
    </source>
</evidence>